<dbReference type="PANTHER" id="PTHR44757:SF4">
    <property type="entry name" value="DIGUANYLATE CYCLASE DGCE-RELATED"/>
    <property type="match status" value="1"/>
</dbReference>
<dbReference type="Pfam" id="PF00563">
    <property type="entry name" value="EAL"/>
    <property type="match status" value="1"/>
</dbReference>
<dbReference type="InterPro" id="IPR035965">
    <property type="entry name" value="PAS-like_dom_sf"/>
</dbReference>
<proteinExistence type="predicted"/>
<dbReference type="NCBIfam" id="TIGR00254">
    <property type="entry name" value="GGDEF"/>
    <property type="match status" value="1"/>
</dbReference>
<keyword evidence="1" id="KW-0812">Transmembrane</keyword>
<dbReference type="SMART" id="SM00091">
    <property type="entry name" value="PAS"/>
    <property type="match status" value="2"/>
</dbReference>
<dbReference type="InterPro" id="IPR043128">
    <property type="entry name" value="Rev_trsase/Diguanyl_cyclase"/>
</dbReference>
<accession>A0ABX5KI60</accession>
<feature type="domain" description="PAS" evidence="2">
    <location>
        <begin position="212"/>
        <end position="287"/>
    </location>
</feature>
<dbReference type="PROSITE" id="PS50112">
    <property type="entry name" value="PAS"/>
    <property type="match status" value="2"/>
</dbReference>
<dbReference type="Pfam" id="PF08447">
    <property type="entry name" value="PAS_3"/>
    <property type="match status" value="1"/>
</dbReference>
<dbReference type="Proteomes" id="UP000245712">
    <property type="component" value="Unassembled WGS sequence"/>
</dbReference>
<keyword evidence="1" id="KW-0472">Membrane</keyword>
<dbReference type="NCBIfam" id="TIGR00229">
    <property type="entry name" value="sensory_box"/>
    <property type="match status" value="2"/>
</dbReference>
<dbReference type="InterPro" id="IPR000014">
    <property type="entry name" value="PAS"/>
</dbReference>
<evidence type="ECO:0000259" key="3">
    <source>
        <dbReference type="PROSITE" id="PS50113"/>
    </source>
</evidence>
<dbReference type="SMART" id="SM00086">
    <property type="entry name" value="PAC"/>
    <property type="match status" value="2"/>
</dbReference>
<dbReference type="InterPro" id="IPR052155">
    <property type="entry name" value="Biofilm_reg_signaling"/>
</dbReference>
<dbReference type="PROSITE" id="PS50887">
    <property type="entry name" value="GGDEF"/>
    <property type="match status" value="1"/>
</dbReference>
<dbReference type="InterPro" id="IPR000700">
    <property type="entry name" value="PAS-assoc_C"/>
</dbReference>
<keyword evidence="1" id="KW-1133">Transmembrane helix</keyword>
<dbReference type="Pfam" id="PF00989">
    <property type="entry name" value="PAS"/>
    <property type="match status" value="1"/>
</dbReference>
<dbReference type="PROSITE" id="PS50113">
    <property type="entry name" value="PAC"/>
    <property type="match status" value="2"/>
</dbReference>
<dbReference type="PROSITE" id="PS50883">
    <property type="entry name" value="EAL"/>
    <property type="match status" value="1"/>
</dbReference>
<dbReference type="InterPro" id="IPR001610">
    <property type="entry name" value="PAC"/>
</dbReference>
<dbReference type="InterPro" id="IPR001633">
    <property type="entry name" value="EAL_dom"/>
</dbReference>
<dbReference type="RefSeq" id="WP_116613049.1">
    <property type="nucleotide sequence ID" value="NZ_CAJZAT010000197.1"/>
</dbReference>
<dbReference type="Pfam" id="PF00990">
    <property type="entry name" value="GGDEF"/>
    <property type="match status" value="1"/>
</dbReference>
<feature type="domain" description="PAC" evidence="3">
    <location>
        <begin position="287"/>
        <end position="341"/>
    </location>
</feature>
<dbReference type="SUPFAM" id="SSF55073">
    <property type="entry name" value="Nucleotide cyclase"/>
    <property type="match status" value="1"/>
</dbReference>
<evidence type="ECO:0000313" key="6">
    <source>
        <dbReference type="EMBL" id="PVX77096.1"/>
    </source>
</evidence>
<dbReference type="Gene3D" id="3.30.450.20">
    <property type="entry name" value="PAS domain"/>
    <property type="match status" value="2"/>
</dbReference>
<sequence>MRLIKRAFRGFSGSSRGRRIALAFAPVGLLAMLVASLMLPASGPSMGLLAALASAAILVLCVSALVNVQALGERDSLVARLRVSEERLSLGFEGINAGLWDWDLLTDRAYYSSYLYRQLGYRDGDLAMDTAEFNALVHPADLARVRESIIGHLKHRSVYDIEYRLRMVDGAYLWCRGRGTAIRDESGRATRIVGCIFDISDLKRAEARVATERSLSDATLASIDDGVIRLDTQANVTYCNGAAERMLGRTAGQVHLRSLFDVCEIYDDRSGDVVTSQCLKNRAADADDVERHLSVARPDGSLLPVACSVSTMRDTEGESMGTVMVLRDASMARKHAAELEYQATHDHLTGLLNRREFERRLAGLLAQAASREQAVMFLDLDQFKVVNDTCGHAAGDEMIRHVSAVLQQRLTRDDILARLGGDEFGVVLPQSGIDHALKVAEDLRLAVTQLRLPWDQRALTTGVSIGVVGVDATLPSAWDIMKAADVACYMAKEKGRNRVHRYSVEDQLQSATHTQMEWVARVKAALDHDRFCLYAQQIKSLKPDASGEESHVELLLRMVDESGALIAPARFIGAAERFNLMPLVDRWVIAHAFDAIAQGQLAASVWSINLSGASLGDESLLAYIVQQQRRCGIRFEQVCFEITETAVITNLSKAIALMESLRALGCRFALDDFGVGMSSFNYLKTLPVDYLKIDGSFVRGITSSELDRTIVQSIHQVAHAAGKATIAEFVESEAIIGRLSGIGIDYAQGYCVGLPEPLPGRPSVAMVA</sequence>
<dbReference type="InterPro" id="IPR013767">
    <property type="entry name" value="PAS_fold"/>
</dbReference>
<organism evidence="6 7">
    <name type="scientific">Paraburkholderia unamae</name>
    <dbReference type="NCBI Taxonomy" id="219649"/>
    <lineage>
        <taxon>Bacteria</taxon>
        <taxon>Pseudomonadati</taxon>
        <taxon>Pseudomonadota</taxon>
        <taxon>Betaproteobacteria</taxon>
        <taxon>Burkholderiales</taxon>
        <taxon>Burkholderiaceae</taxon>
        <taxon>Paraburkholderia</taxon>
    </lineage>
</organism>
<dbReference type="PANTHER" id="PTHR44757">
    <property type="entry name" value="DIGUANYLATE CYCLASE DGCP"/>
    <property type="match status" value="1"/>
</dbReference>
<dbReference type="Gene3D" id="3.30.70.270">
    <property type="match status" value="1"/>
</dbReference>
<evidence type="ECO:0000313" key="7">
    <source>
        <dbReference type="Proteomes" id="UP000245712"/>
    </source>
</evidence>
<dbReference type="EMBL" id="QEOB01000015">
    <property type="protein sequence ID" value="PVX77096.1"/>
    <property type="molecule type" value="Genomic_DNA"/>
</dbReference>
<comment type="caution">
    <text evidence="6">The sequence shown here is derived from an EMBL/GenBank/DDBJ whole genome shotgun (WGS) entry which is preliminary data.</text>
</comment>
<feature type="transmembrane region" description="Helical" evidence="1">
    <location>
        <begin position="20"/>
        <end position="39"/>
    </location>
</feature>
<dbReference type="CDD" id="cd01948">
    <property type="entry name" value="EAL"/>
    <property type="match status" value="1"/>
</dbReference>
<dbReference type="InterPro" id="IPR013655">
    <property type="entry name" value="PAS_fold_3"/>
</dbReference>
<evidence type="ECO:0000259" key="5">
    <source>
        <dbReference type="PROSITE" id="PS50887"/>
    </source>
</evidence>
<dbReference type="SMART" id="SM00052">
    <property type="entry name" value="EAL"/>
    <property type="match status" value="1"/>
</dbReference>
<dbReference type="InterPro" id="IPR035919">
    <property type="entry name" value="EAL_sf"/>
</dbReference>
<feature type="domain" description="PAS" evidence="2">
    <location>
        <begin position="84"/>
        <end position="156"/>
    </location>
</feature>
<dbReference type="SMART" id="SM00267">
    <property type="entry name" value="GGDEF"/>
    <property type="match status" value="1"/>
</dbReference>
<evidence type="ECO:0000259" key="2">
    <source>
        <dbReference type="PROSITE" id="PS50112"/>
    </source>
</evidence>
<dbReference type="CDD" id="cd00130">
    <property type="entry name" value="PAS"/>
    <property type="match status" value="2"/>
</dbReference>
<dbReference type="SUPFAM" id="SSF141868">
    <property type="entry name" value="EAL domain-like"/>
    <property type="match status" value="1"/>
</dbReference>
<dbReference type="SUPFAM" id="SSF55785">
    <property type="entry name" value="PYP-like sensor domain (PAS domain)"/>
    <property type="match status" value="2"/>
</dbReference>
<feature type="domain" description="EAL" evidence="4">
    <location>
        <begin position="515"/>
        <end position="768"/>
    </location>
</feature>
<keyword evidence="7" id="KW-1185">Reference proteome</keyword>
<feature type="domain" description="PAC" evidence="3">
    <location>
        <begin position="159"/>
        <end position="211"/>
    </location>
</feature>
<dbReference type="Gene3D" id="3.20.20.450">
    <property type="entry name" value="EAL domain"/>
    <property type="match status" value="1"/>
</dbReference>
<evidence type="ECO:0000259" key="4">
    <source>
        <dbReference type="PROSITE" id="PS50883"/>
    </source>
</evidence>
<protein>
    <submittedName>
        <fullName evidence="6">PAS domain S-box-containing protein/diguanylate cyclase (GGDEF)-like protein</fullName>
    </submittedName>
</protein>
<reference evidence="6 7" key="1">
    <citation type="submission" date="2018-05" db="EMBL/GenBank/DDBJ databases">
        <title>Genomic Encyclopedia of Type Strains, Phase IV (KMG-V): Genome sequencing to study the core and pangenomes of soil and plant-associated prokaryotes.</title>
        <authorList>
            <person name="Whitman W."/>
        </authorList>
    </citation>
    <scope>NUCLEOTIDE SEQUENCE [LARGE SCALE GENOMIC DNA]</scope>
    <source>
        <strain evidence="6 7">SCZa-39</strain>
    </source>
</reference>
<feature type="domain" description="GGDEF" evidence="5">
    <location>
        <begin position="371"/>
        <end position="504"/>
    </location>
</feature>
<dbReference type="InterPro" id="IPR029787">
    <property type="entry name" value="Nucleotide_cyclase"/>
</dbReference>
<evidence type="ECO:0000256" key="1">
    <source>
        <dbReference type="SAM" id="Phobius"/>
    </source>
</evidence>
<dbReference type="InterPro" id="IPR000160">
    <property type="entry name" value="GGDEF_dom"/>
</dbReference>
<gene>
    <name evidence="6" type="ORF">C7402_115155</name>
</gene>
<name>A0ABX5KI60_9BURK</name>
<dbReference type="CDD" id="cd01949">
    <property type="entry name" value="GGDEF"/>
    <property type="match status" value="1"/>
</dbReference>